<feature type="compositionally biased region" description="Basic and acidic residues" evidence="1">
    <location>
        <begin position="1181"/>
        <end position="1194"/>
    </location>
</feature>
<sequence length="1292" mass="144628">MSSSGNEEFSNLSCINFVLNLQMSKYYATIPIKKRKFPMVRYSPPPPDERSCLPVESVQNNLVGDNSSSCCQESSVLSADVGTSSNADKKSVLEIKREIAINMIVNSMGANADRFTGKAKAPTVHCDPLDTVDRQENVLLSRDQKMKEVLKVDLPPNEAPVPLVVKKEVVNKLDDSCTPGIFRMPETVQMFLGTNEPRPASMIGLNGDDFKQDLDKSYYTSFCLSINQDKLLDECKSDDVKSQVASPLVHADRLKWDLNTTMDDWEGPGGDGATPEPVFNSEATKKADINCPEPVISSSGILGNISDALEAKKKADINSLEPVISSSGVLGNIPCAPDAGKQFRGETDSICMPSSKPSRQYRYDNSLQPGSSTLMNPNFEGEPLASLVKVDSCRIPVNSNTTNVLVFAGNSTSVGNDTVKSEPYIEIVKPDCLGNKCDTMDLPGLVDKDMLERCSLKAVNFVTADRDDVIEPRSIKSEPVLGIQGADVIPCASVEKVVQFQVNVSSTSSSGLHTCPVQLKSGGATSQFEVSIHREEVQLGTHTTLGTSKIVDHVTADMDLLSHGDVHRQYYSGPEDAKSYEPLDPCGDAGNTISDKEINNVSAVMLEEFFCQSNRKAEITNDNVVHVYLRGSHDSSKGNNCEDCELTASDLQKENRKEENFVVNNYDGKLSSAFSEDDGNTARIPYWSDGYVEDQGETSDDHIKECVNSAQESGQMTSRGHYLQEIDQYMDRDSSFQESSTIESEATKMAINVTQNISYDLSRSDVQMGHDRNKLSVGGINEGQGIETNFSQMKDVRLTQTNKLQEVDPTLLKPESSITVNDAATASNSGGNQNRIINLPRGSNMTSPCMPRYVTDRSLLSTRERYADEDETVILQRNRVDNYADDPRRFRRDRFQTQPYRNPRIGQIRGRGRGRGFRQRDEWKFDYNSGADNYDCPPDYRVPRHKRASSGGNAQVEDNNYHISHSRVLGRGRGGIRPSRDVLPSFCHPSSRRFSTRDGDVTRTRGIQIVRRFPGNVFSNRCSDEDEFRHDEKFTRDFPEDHTGPIFNPSRPAYQKFDSRFARGNRNLPNIPRRAPPRIRSKSPVRFEAHQNGPWSSPERGSPDGRRFARRCVSPSYVVRSSHHFLDMESERMDRPRSANSDLRSPSNRIVARNTRTLNTIDPDDDEFGGPINSGRFQDLNADRKGDERRKGGDRCNNIRSFCQLFDADGGNLQFNSDDRPRPIRFSTEDGSELNERGSSRKRDFERRIKIRPGIAQSRMRDLDEEEANYRENKKVWHDDVFDDTSRMKRRL</sequence>
<evidence type="ECO:0000256" key="1">
    <source>
        <dbReference type="SAM" id="MobiDB-lite"/>
    </source>
</evidence>
<evidence type="ECO:0000313" key="3">
    <source>
        <dbReference type="Proteomes" id="UP000077755"/>
    </source>
</evidence>
<protein>
    <submittedName>
        <fullName evidence="2">Uncharacterized protein</fullName>
    </submittedName>
</protein>
<reference evidence="2" key="1">
    <citation type="journal article" date="2016" name="Nat. Genet.">
        <title>A high-quality carrot genome assembly provides new insights into carotenoid accumulation and asterid genome evolution.</title>
        <authorList>
            <person name="Iorizzo M."/>
            <person name="Ellison S."/>
            <person name="Senalik D."/>
            <person name="Zeng P."/>
            <person name="Satapoomin P."/>
            <person name="Huang J."/>
            <person name="Bowman M."/>
            <person name="Iovene M."/>
            <person name="Sanseverino W."/>
            <person name="Cavagnaro P."/>
            <person name="Yildiz M."/>
            <person name="Macko-Podgorni A."/>
            <person name="Moranska E."/>
            <person name="Grzebelus E."/>
            <person name="Grzebelus D."/>
            <person name="Ashrafi H."/>
            <person name="Zheng Z."/>
            <person name="Cheng S."/>
            <person name="Spooner D."/>
            <person name="Van Deynze A."/>
            <person name="Simon P."/>
        </authorList>
    </citation>
    <scope>NUCLEOTIDE SEQUENCE</scope>
    <source>
        <tissue evidence="2">Leaf</tissue>
    </source>
</reference>
<feature type="compositionally biased region" description="Polar residues" evidence="1">
    <location>
        <begin position="1138"/>
        <end position="1160"/>
    </location>
</feature>
<feature type="region of interest" description="Disordered" evidence="1">
    <location>
        <begin position="822"/>
        <end position="850"/>
    </location>
</feature>
<reference evidence="2" key="2">
    <citation type="submission" date="2022-03" db="EMBL/GenBank/DDBJ databases">
        <title>Draft title - Genomic analysis of global carrot germplasm unveils the trajectory of domestication and the origin of high carotenoid orange carrot.</title>
        <authorList>
            <person name="Iorizzo M."/>
            <person name="Ellison S."/>
            <person name="Senalik D."/>
            <person name="Macko-Podgorni A."/>
            <person name="Grzebelus D."/>
            <person name="Bostan H."/>
            <person name="Rolling W."/>
            <person name="Curaba J."/>
            <person name="Simon P."/>
        </authorList>
    </citation>
    <scope>NUCLEOTIDE SEQUENCE</scope>
    <source>
        <tissue evidence="2">Leaf</tissue>
    </source>
</reference>
<feature type="region of interest" description="Disordered" evidence="1">
    <location>
        <begin position="1128"/>
        <end position="1194"/>
    </location>
</feature>
<organism evidence="2 3">
    <name type="scientific">Daucus carota subsp. sativus</name>
    <name type="common">Carrot</name>
    <dbReference type="NCBI Taxonomy" id="79200"/>
    <lineage>
        <taxon>Eukaryota</taxon>
        <taxon>Viridiplantae</taxon>
        <taxon>Streptophyta</taxon>
        <taxon>Embryophyta</taxon>
        <taxon>Tracheophyta</taxon>
        <taxon>Spermatophyta</taxon>
        <taxon>Magnoliopsida</taxon>
        <taxon>eudicotyledons</taxon>
        <taxon>Gunneridae</taxon>
        <taxon>Pentapetalae</taxon>
        <taxon>asterids</taxon>
        <taxon>campanulids</taxon>
        <taxon>Apiales</taxon>
        <taxon>Apiaceae</taxon>
        <taxon>Apioideae</taxon>
        <taxon>Scandiceae</taxon>
        <taxon>Daucinae</taxon>
        <taxon>Daucus</taxon>
        <taxon>Daucus sect. Daucus</taxon>
    </lineage>
</organism>
<feature type="region of interest" description="Disordered" evidence="1">
    <location>
        <begin position="1063"/>
        <end position="1108"/>
    </location>
</feature>
<keyword evidence="3" id="KW-1185">Reference proteome</keyword>
<proteinExistence type="predicted"/>
<feature type="compositionally biased region" description="Basic and acidic residues" evidence="1">
    <location>
        <begin position="1234"/>
        <end position="1248"/>
    </location>
</feature>
<feature type="compositionally biased region" description="Basic and acidic residues" evidence="1">
    <location>
        <begin position="1128"/>
        <end position="1137"/>
    </location>
</feature>
<feature type="compositionally biased region" description="Polar residues" evidence="1">
    <location>
        <begin position="822"/>
        <end position="847"/>
    </location>
</feature>
<accession>A0AAF0WMY2</accession>
<evidence type="ECO:0000313" key="2">
    <source>
        <dbReference type="EMBL" id="WOG92840.1"/>
    </source>
</evidence>
<dbReference type="Proteomes" id="UP000077755">
    <property type="component" value="Chromosome 3"/>
</dbReference>
<gene>
    <name evidence="2" type="ORF">DCAR_0312117</name>
</gene>
<name>A0AAF0WMY2_DAUCS</name>
<feature type="region of interest" description="Disordered" evidence="1">
    <location>
        <begin position="1212"/>
        <end position="1248"/>
    </location>
</feature>
<dbReference type="PANTHER" id="PTHR34536:SF4">
    <property type="entry name" value="BTZ DOMAIN-CONTAINING PROTEIN"/>
    <property type="match status" value="1"/>
</dbReference>
<dbReference type="PANTHER" id="PTHR34536">
    <property type="entry name" value="DENTIN SIALOPHOSPHOPROTEIN-LIKE PROTEIN"/>
    <property type="match status" value="1"/>
</dbReference>
<dbReference type="EMBL" id="CP093345">
    <property type="protein sequence ID" value="WOG92840.1"/>
    <property type="molecule type" value="Genomic_DNA"/>
</dbReference>